<evidence type="ECO:0000256" key="9">
    <source>
        <dbReference type="ARBA" id="ARBA00022771"/>
    </source>
</evidence>
<dbReference type="GO" id="GO:0043161">
    <property type="term" value="P:proteasome-mediated ubiquitin-dependent protein catabolic process"/>
    <property type="evidence" value="ECO:0007669"/>
    <property type="project" value="TreeGrafter"/>
</dbReference>
<evidence type="ECO:0000256" key="7">
    <source>
        <dbReference type="ARBA" id="ARBA00022692"/>
    </source>
</evidence>
<dbReference type="EC" id="2.3.2.27" evidence="5"/>
<evidence type="ECO:0000256" key="18">
    <source>
        <dbReference type="SAM" id="SignalP"/>
    </source>
</evidence>
<dbReference type="Pfam" id="PF25563">
    <property type="entry name" value="TPR_SYVN1_N"/>
    <property type="match status" value="1"/>
</dbReference>
<keyword evidence="8" id="KW-0479">Metal-binding</keyword>
<dbReference type="GO" id="GO:0061630">
    <property type="term" value="F:ubiquitin protein ligase activity"/>
    <property type="evidence" value="ECO:0007669"/>
    <property type="project" value="UniProtKB-EC"/>
</dbReference>
<keyword evidence="20" id="KW-1185">Reference proteome</keyword>
<gene>
    <name evidence="21" type="primary">LOC108739001</name>
</gene>
<evidence type="ECO:0000256" key="8">
    <source>
        <dbReference type="ARBA" id="ARBA00022723"/>
    </source>
</evidence>
<dbReference type="InterPro" id="IPR001841">
    <property type="entry name" value="Znf_RING"/>
</dbReference>
<dbReference type="InterPro" id="IPR058051">
    <property type="entry name" value="Znf_RING_synoviolin"/>
</dbReference>
<feature type="compositionally biased region" description="Low complexity" evidence="16">
    <location>
        <begin position="390"/>
        <end position="437"/>
    </location>
</feature>
<dbReference type="GO" id="GO:0005789">
    <property type="term" value="C:endoplasmic reticulum membrane"/>
    <property type="evidence" value="ECO:0007669"/>
    <property type="project" value="UniProtKB-SubCell"/>
</dbReference>
<keyword evidence="12" id="KW-0862">Zinc</keyword>
<keyword evidence="6" id="KW-0808">Transferase</keyword>
<dbReference type="InterPro" id="IPR050731">
    <property type="entry name" value="HRD1_E3_ubiq-ligases"/>
</dbReference>
<feature type="compositionally biased region" description="Low complexity" evidence="16">
    <location>
        <begin position="359"/>
        <end position="368"/>
    </location>
</feature>
<keyword evidence="11" id="KW-0256">Endoplasmic reticulum</keyword>
<dbReference type="InParanoid" id="A0A1W4WWB2"/>
<evidence type="ECO:0000256" key="15">
    <source>
        <dbReference type="PROSITE-ProRule" id="PRU00175"/>
    </source>
</evidence>
<dbReference type="GeneID" id="108739001"/>
<dbReference type="SMART" id="SM00184">
    <property type="entry name" value="RING"/>
    <property type="match status" value="1"/>
</dbReference>
<dbReference type="UniPathway" id="UPA00143"/>
<evidence type="ECO:0000256" key="6">
    <source>
        <dbReference type="ARBA" id="ARBA00022679"/>
    </source>
</evidence>
<evidence type="ECO:0000256" key="4">
    <source>
        <dbReference type="ARBA" id="ARBA00010089"/>
    </source>
</evidence>
<organism evidence="20 21">
    <name type="scientific">Agrilus planipennis</name>
    <name type="common">Emerald ash borer</name>
    <name type="synonym">Agrilus marcopoli</name>
    <dbReference type="NCBI Taxonomy" id="224129"/>
    <lineage>
        <taxon>Eukaryota</taxon>
        <taxon>Metazoa</taxon>
        <taxon>Ecdysozoa</taxon>
        <taxon>Arthropoda</taxon>
        <taxon>Hexapoda</taxon>
        <taxon>Insecta</taxon>
        <taxon>Pterygota</taxon>
        <taxon>Neoptera</taxon>
        <taxon>Endopterygota</taxon>
        <taxon>Coleoptera</taxon>
        <taxon>Polyphaga</taxon>
        <taxon>Elateriformia</taxon>
        <taxon>Buprestoidea</taxon>
        <taxon>Buprestidae</taxon>
        <taxon>Agrilinae</taxon>
        <taxon>Agrilus</taxon>
    </lineage>
</organism>
<evidence type="ECO:0000313" key="20">
    <source>
        <dbReference type="Proteomes" id="UP000192223"/>
    </source>
</evidence>
<evidence type="ECO:0000256" key="12">
    <source>
        <dbReference type="ARBA" id="ARBA00022833"/>
    </source>
</evidence>
<evidence type="ECO:0000256" key="13">
    <source>
        <dbReference type="ARBA" id="ARBA00022989"/>
    </source>
</evidence>
<keyword evidence="10" id="KW-0833">Ubl conjugation pathway</keyword>
<evidence type="ECO:0000256" key="16">
    <source>
        <dbReference type="SAM" id="MobiDB-lite"/>
    </source>
</evidence>
<protein>
    <recommendedName>
        <fullName evidence="5">RING-type E3 ubiquitin transferase</fullName>
        <ecNumber evidence="5">2.3.2.27</ecNumber>
    </recommendedName>
</protein>
<name>A0A1W4WWB2_AGRPL</name>
<feature type="chain" id="PRO_5010705247" description="RING-type E3 ubiquitin transferase" evidence="18">
    <location>
        <begin position="20"/>
        <end position="608"/>
    </location>
</feature>
<keyword evidence="18" id="KW-0732">Signal</keyword>
<reference evidence="21" key="1">
    <citation type="submission" date="2025-08" db="UniProtKB">
        <authorList>
            <consortium name="RefSeq"/>
        </authorList>
    </citation>
    <scope>IDENTIFICATION</scope>
    <source>
        <tissue evidence="21">Entire body</tissue>
    </source>
</reference>
<keyword evidence="13 17" id="KW-1133">Transmembrane helix</keyword>
<evidence type="ECO:0000256" key="14">
    <source>
        <dbReference type="ARBA" id="ARBA00023136"/>
    </source>
</evidence>
<dbReference type="GO" id="GO:0016567">
    <property type="term" value="P:protein ubiquitination"/>
    <property type="evidence" value="ECO:0007669"/>
    <property type="project" value="UniProtKB-UniPathway"/>
</dbReference>
<evidence type="ECO:0000259" key="19">
    <source>
        <dbReference type="PROSITE" id="PS50089"/>
    </source>
</evidence>
<sequence length="608" mass="68612">MRSIGISLLSFMLTTVVIANAYYQKKQFYPSVVYITKSNPSMAVIYIQAFVVILMFGKLMNRIFFGQLRTAEFEHLMERAWYAVTETCLAFTVFRDDFNPKFVALFTLLLFLKSFHWLAEDRVDYMERSPVISLLFHLRVLSLLTVLGALDMYFVQHAYLSTITKGASVQLVFGFEYAILATMVVNVAIKYALHTVDLNSEMPWENKAVFLLYTELIMGFIKVILYVLFVIIMVRIYTLPLFAFRPMYYTIRNFKKAFNDVILSRRAIHNMNTLYPDATAEELQNADNVCIICREEMVTASKKLPCNHIFHTACLRSWFQRQQTCPTCRLNILQTNIPTAAPRREERPRVPPQPPNPFAAPNLFANPNLFGRNDNANPFAGMNPFQQILNPNEQNQNAANQAPGQAPGPSAPTGGDQNNAQSGSTSNTQTTPNNTIPPMFPPFPPFPFMPFMIPPPLPPEHLRRLTEDELKRLEGQERENVEARIQCLRNIQIMLDTAILMMQQYSAAASFSTITSQVPPPDRSSAASAEAASRETNAPDTNSASDPGDAAPTTSSNANDPQFSATSSADPENNNVEMSTSASPEGPPEDEVRKRRLQHFQRQLEQQQ</sequence>
<dbReference type="GO" id="GO:0008270">
    <property type="term" value="F:zinc ion binding"/>
    <property type="evidence" value="ECO:0007669"/>
    <property type="project" value="UniProtKB-KW"/>
</dbReference>
<feature type="signal peptide" evidence="18">
    <location>
        <begin position="1"/>
        <end position="19"/>
    </location>
</feature>
<dbReference type="GO" id="GO:0036503">
    <property type="term" value="P:ERAD pathway"/>
    <property type="evidence" value="ECO:0007669"/>
    <property type="project" value="TreeGrafter"/>
</dbReference>
<feature type="transmembrane region" description="Helical" evidence="17">
    <location>
        <begin position="167"/>
        <end position="189"/>
    </location>
</feature>
<comment type="subcellular location">
    <subcellularLocation>
        <location evidence="2">Endoplasmic reticulum membrane</location>
        <topology evidence="2">Multi-pass membrane protein</topology>
    </subcellularLocation>
</comment>
<feature type="compositionally biased region" description="Low complexity" evidence="16">
    <location>
        <begin position="523"/>
        <end position="535"/>
    </location>
</feature>
<accession>A0A1W4WWB2</accession>
<evidence type="ECO:0000256" key="17">
    <source>
        <dbReference type="SAM" id="Phobius"/>
    </source>
</evidence>
<feature type="transmembrane region" description="Helical" evidence="17">
    <location>
        <begin position="209"/>
        <end position="237"/>
    </location>
</feature>
<dbReference type="STRING" id="224129.A0A1W4WWB2"/>
<dbReference type="FunCoup" id="A0A1W4WWB2">
    <property type="interactions" value="1730"/>
</dbReference>
<feature type="region of interest" description="Disordered" evidence="16">
    <location>
        <begin position="514"/>
        <end position="608"/>
    </location>
</feature>
<dbReference type="InterPro" id="IPR013083">
    <property type="entry name" value="Znf_RING/FYVE/PHD"/>
</dbReference>
<dbReference type="InterPro" id="IPR057992">
    <property type="entry name" value="TPR_SYVN1_N"/>
</dbReference>
<dbReference type="Gene3D" id="3.30.40.10">
    <property type="entry name" value="Zinc/RING finger domain, C3HC4 (zinc finger)"/>
    <property type="match status" value="1"/>
</dbReference>
<dbReference type="Proteomes" id="UP000192223">
    <property type="component" value="Unplaced"/>
</dbReference>
<dbReference type="RefSeq" id="XP_018328159.1">
    <property type="nucleotide sequence ID" value="XM_018472657.2"/>
</dbReference>
<keyword evidence="7 17" id="KW-0812">Transmembrane</keyword>
<comment type="catalytic activity">
    <reaction evidence="1">
        <text>S-ubiquitinyl-[E2 ubiquitin-conjugating enzyme]-L-cysteine + [acceptor protein]-L-lysine = [E2 ubiquitin-conjugating enzyme]-L-cysteine + N(6)-ubiquitinyl-[acceptor protein]-L-lysine.</text>
        <dbReference type="EC" id="2.3.2.27"/>
    </reaction>
</comment>
<evidence type="ECO:0000313" key="21">
    <source>
        <dbReference type="RefSeq" id="XP_018328159.1"/>
    </source>
</evidence>
<dbReference type="CDD" id="cd16479">
    <property type="entry name" value="RING-H2_synoviolin"/>
    <property type="match status" value="1"/>
</dbReference>
<dbReference type="AlphaFoldDB" id="A0A1W4WWB2"/>
<evidence type="ECO:0000256" key="3">
    <source>
        <dbReference type="ARBA" id="ARBA00004906"/>
    </source>
</evidence>
<dbReference type="PROSITE" id="PS50089">
    <property type="entry name" value="ZF_RING_2"/>
    <property type="match status" value="1"/>
</dbReference>
<feature type="transmembrane region" description="Helical" evidence="17">
    <location>
        <begin position="131"/>
        <end position="155"/>
    </location>
</feature>
<evidence type="ECO:0000256" key="2">
    <source>
        <dbReference type="ARBA" id="ARBA00004477"/>
    </source>
</evidence>
<evidence type="ECO:0000256" key="1">
    <source>
        <dbReference type="ARBA" id="ARBA00000900"/>
    </source>
</evidence>
<feature type="compositionally biased region" description="Polar residues" evidence="16">
    <location>
        <begin position="536"/>
        <end position="545"/>
    </location>
</feature>
<comment type="pathway">
    <text evidence="3">Protein modification; protein ubiquitination.</text>
</comment>
<dbReference type="SUPFAM" id="SSF57850">
    <property type="entry name" value="RING/U-box"/>
    <property type="match status" value="1"/>
</dbReference>
<feature type="transmembrane region" description="Helical" evidence="17">
    <location>
        <begin position="43"/>
        <end position="60"/>
    </location>
</feature>
<evidence type="ECO:0000256" key="5">
    <source>
        <dbReference type="ARBA" id="ARBA00012483"/>
    </source>
</evidence>
<dbReference type="PANTHER" id="PTHR22763">
    <property type="entry name" value="RING ZINC FINGER PROTEIN"/>
    <property type="match status" value="1"/>
</dbReference>
<feature type="transmembrane region" description="Helical" evidence="17">
    <location>
        <begin position="102"/>
        <end position="119"/>
    </location>
</feature>
<dbReference type="CTD" id="43747"/>
<proteinExistence type="inferred from homology"/>
<feature type="compositionally biased region" description="Polar residues" evidence="16">
    <location>
        <begin position="552"/>
        <end position="583"/>
    </location>
</feature>
<evidence type="ECO:0000256" key="11">
    <source>
        <dbReference type="ARBA" id="ARBA00022824"/>
    </source>
</evidence>
<dbReference type="OrthoDB" id="7759664at2759"/>
<feature type="region of interest" description="Disordered" evidence="16">
    <location>
        <begin position="339"/>
        <end position="442"/>
    </location>
</feature>
<feature type="domain" description="RING-type" evidence="19">
    <location>
        <begin position="290"/>
        <end position="329"/>
    </location>
</feature>
<dbReference type="KEGG" id="apln:108739001"/>
<dbReference type="PANTHER" id="PTHR22763:SF184">
    <property type="entry name" value="E3 UBIQUITIN-PROTEIN LIGASE SYNOVIOLIN"/>
    <property type="match status" value="1"/>
</dbReference>
<keyword evidence="14 17" id="KW-0472">Membrane</keyword>
<evidence type="ECO:0000256" key="10">
    <source>
        <dbReference type="ARBA" id="ARBA00022786"/>
    </source>
</evidence>
<dbReference type="FunFam" id="3.30.40.10:FF:000088">
    <property type="entry name" value="E3 ubiquitin-protein ligase synoviolin"/>
    <property type="match status" value="1"/>
</dbReference>
<dbReference type="Pfam" id="PF13639">
    <property type="entry name" value="zf-RING_2"/>
    <property type="match status" value="1"/>
</dbReference>
<keyword evidence="9 15" id="KW-0863">Zinc-finger</keyword>
<comment type="similarity">
    <text evidence="4">Belongs to the HRD1 family.</text>
</comment>